<feature type="region of interest" description="Disordered" evidence="1">
    <location>
        <begin position="186"/>
        <end position="208"/>
    </location>
</feature>
<keyword evidence="3" id="KW-1185">Reference proteome</keyword>
<dbReference type="Proteomes" id="UP001356427">
    <property type="component" value="Unassembled WGS sequence"/>
</dbReference>
<protein>
    <recommendedName>
        <fullName evidence="4">BED-type domain-containing protein</fullName>
    </recommendedName>
</protein>
<organism evidence="2 3">
    <name type="scientific">Coregonus suidteri</name>
    <dbReference type="NCBI Taxonomy" id="861788"/>
    <lineage>
        <taxon>Eukaryota</taxon>
        <taxon>Metazoa</taxon>
        <taxon>Chordata</taxon>
        <taxon>Craniata</taxon>
        <taxon>Vertebrata</taxon>
        <taxon>Euteleostomi</taxon>
        <taxon>Actinopterygii</taxon>
        <taxon>Neopterygii</taxon>
        <taxon>Teleostei</taxon>
        <taxon>Protacanthopterygii</taxon>
        <taxon>Salmoniformes</taxon>
        <taxon>Salmonidae</taxon>
        <taxon>Coregoninae</taxon>
        <taxon>Coregonus</taxon>
    </lineage>
</organism>
<feature type="region of interest" description="Disordered" evidence="1">
    <location>
        <begin position="85"/>
        <end position="112"/>
    </location>
</feature>
<name>A0AAN8M0E9_9TELE</name>
<evidence type="ECO:0000256" key="1">
    <source>
        <dbReference type="SAM" id="MobiDB-lite"/>
    </source>
</evidence>
<evidence type="ECO:0008006" key="4">
    <source>
        <dbReference type="Google" id="ProtNLM"/>
    </source>
</evidence>
<gene>
    <name evidence="2" type="ORF">J4Q44_G00109350</name>
</gene>
<evidence type="ECO:0000313" key="3">
    <source>
        <dbReference type="Proteomes" id="UP001356427"/>
    </source>
</evidence>
<dbReference type="EMBL" id="JAGTTL010000008">
    <property type="protein sequence ID" value="KAK6319724.1"/>
    <property type="molecule type" value="Genomic_DNA"/>
</dbReference>
<evidence type="ECO:0000313" key="2">
    <source>
        <dbReference type="EMBL" id="KAK6319724.1"/>
    </source>
</evidence>
<comment type="caution">
    <text evidence="2">The sequence shown here is derived from an EMBL/GenBank/DDBJ whole genome shotgun (WGS) entry which is preliminary data.</text>
</comment>
<accession>A0AAN8M0E9</accession>
<reference evidence="2 3" key="1">
    <citation type="submission" date="2021-04" db="EMBL/GenBank/DDBJ databases">
        <authorList>
            <person name="De Guttry C."/>
            <person name="Zahm M."/>
            <person name="Klopp C."/>
            <person name="Cabau C."/>
            <person name="Louis A."/>
            <person name="Berthelot C."/>
            <person name="Parey E."/>
            <person name="Roest Crollius H."/>
            <person name="Montfort J."/>
            <person name="Robinson-Rechavi M."/>
            <person name="Bucao C."/>
            <person name="Bouchez O."/>
            <person name="Gislard M."/>
            <person name="Lluch J."/>
            <person name="Milhes M."/>
            <person name="Lampietro C."/>
            <person name="Lopez Roques C."/>
            <person name="Donnadieu C."/>
            <person name="Braasch I."/>
            <person name="Desvignes T."/>
            <person name="Postlethwait J."/>
            <person name="Bobe J."/>
            <person name="Wedekind C."/>
            <person name="Guiguen Y."/>
        </authorList>
    </citation>
    <scope>NUCLEOTIDE SEQUENCE [LARGE SCALE GENOMIC DNA]</scope>
    <source>
        <strain evidence="2">Cs_M1</strain>
        <tissue evidence="2">Blood</tissue>
    </source>
</reference>
<feature type="compositionally biased region" description="Polar residues" evidence="1">
    <location>
        <begin position="198"/>
        <end position="208"/>
    </location>
</feature>
<proteinExistence type="predicted"/>
<sequence length="208" mass="23083">MSVSCVHGDTKRYSTRQATIVTPQGSCQMRVCAVPELPIPLLVARDYPLFTALWRYELGKRVRTGDRRERGQTVACVARKQAVVNPVSTDPESGSEGVPEPTSPGEQPEEEPMLPLLDFEGPSETHALSPLRGQFGIAQRGDSVIMQCKLCLLWIKEVATYKNSASNLRKHVERKHPSKMTVYNNVPSARKIKRTKEPSNTPSASKDI</sequence>
<dbReference type="AlphaFoldDB" id="A0AAN8M0E9"/>